<dbReference type="GO" id="GO:0003964">
    <property type="term" value="F:RNA-directed DNA polymerase activity"/>
    <property type="evidence" value="ECO:0007669"/>
    <property type="project" value="UniProtKB-KW"/>
</dbReference>
<proteinExistence type="predicted"/>
<dbReference type="GO" id="GO:0061343">
    <property type="term" value="P:cell adhesion involved in heart morphogenesis"/>
    <property type="evidence" value="ECO:0007669"/>
    <property type="project" value="TreeGrafter"/>
</dbReference>
<gene>
    <name evidence="1" type="ORF">N327_11504</name>
</gene>
<dbReference type="PANTHER" id="PTHR33395">
    <property type="entry name" value="TRANSCRIPTASE, PUTATIVE-RELATED-RELATED"/>
    <property type="match status" value="1"/>
</dbReference>
<sequence>PLIIQEEAVNNLLGHPDTHRSMGPDGIHPRVLRELAKELAKPLSIIYQQSWLTGDVPDDWRLANVSPIYKKGQKEDPGNYRPVSLTSVLGNIMERFVLRALTSHVRDNQGI</sequence>
<evidence type="ECO:0000313" key="1">
    <source>
        <dbReference type="EMBL" id="KFW06029.1"/>
    </source>
</evidence>
<feature type="non-terminal residue" evidence="1">
    <location>
        <position position="111"/>
    </location>
</feature>
<dbReference type="GO" id="GO:0007508">
    <property type="term" value="P:larval heart development"/>
    <property type="evidence" value="ECO:0007669"/>
    <property type="project" value="TreeGrafter"/>
</dbReference>
<keyword evidence="1" id="KW-0808">Transferase</keyword>
<organism evidence="1 2">
    <name type="scientific">Fulmarus glacialis</name>
    <name type="common">Northern fulmar</name>
    <dbReference type="NCBI Taxonomy" id="30455"/>
    <lineage>
        <taxon>Eukaryota</taxon>
        <taxon>Metazoa</taxon>
        <taxon>Chordata</taxon>
        <taxon>Craniata</taxon>
        <taxon>Vertebrata</taxon>
        <taxon>Euteleostomi</taxon>
        <taxon>Archelosauria</taxon>
        <taxon>Archosauria</taxon>
        <taxon>Dinosauria</taxon>
        <taxon>Saurischia</taxon>
        <taxon>Theropoda</taxon>
        <taxon>Coelurosauria</taxon>
        <taxon>Aves</taxon>
        <taxon>Neognathae</taxon>
        <taxon>Neoaves</taxon>
        <taxon>Aequornithes</taxon>
        <taxon>Procellariiformes</taxon>
        <taxon>Procellariidae</taxon>
        <taxon>Fulmarus</taxon>
    </lineage>
</organism>
<reference evidence="1 2" key="1">
    <citation type="submission" date="2014-04" db="EMBL/GenBank/DDBJ databases">
        <title>Genome evolution of avian class.</title>
        <authorList>
            <person name="Zhang G."/>
            <person name="Li C."/>
        </authorList>
    </citation>
    <scope>NUCLEOTIDE SEQUENCE [LARGE SCALE GENOMIC DNA]</scope>
    <source>
        <strain evidence="1">BGI_N327</strain>
    </source>
</reference>
<keyword evidence="1" id="KW-0548">Nucleotidyltransferase</keyword>
<dbReference type="EMBL" id="KK600874">
    <property type="protein sequence ID" value="KFW06029.1"/>
    <property type="molecule type" value="Genomic_DNA"/>
</dbReference>
<name>A0A093J4Z1_FULGA</name>
<feature type="non-terminal residue" evidence="1">
    <location>
        <position position="1"/>
    </location>
</feature>
<accession>A0A093J4Z1</accession>
<keyword evidence="1" id="KW-0695">RNA-directed DNA polymerase</keyword>
<dbReference type="GO" id="GO:0031012">
    <property type="term" value="C:extracellular matrix"/>
    <property type="evidence" value="ECO:0007669"/>
    <property type="project" value="TreeGrafter"/>
</dbReference>
<dbReference type="AlphaFoldDB" id="A0A093J4Z1"/>
<evidence type="ECO:0000313" key="2">
    <source>
        <dbReference type="Proteomes" id="UP000053806"/>
    </source>
</evidence>
<keyword evidence="2" id="KW-1185">Reference proteome</keyword>
<dbReference type="PANTHER" id="PTHR33395:SF22">
    <property type="entry name" value="REVERSE TRANSCRIPTASE DOMAIN-CONTAINING PROTEIN"/>
    <property type="match status" value="1"/>
</dbReference>
<protein>
    <submittedName>
        <fullName evidence="1">RNA-directed DNA polymerase from mobile element jockey</fullName>
    </submittedName>
</protein>
<dbReference type="Proteomes" id="UP000053806">
    <property type="component" value="Unassembled WGS sequence"/>
</dbReference>